<evidence type="ECO:0000313" key="6">
    <source>
        <dbReference type="EMBL" id="MBB5374296.1"/>
    </source>
</evidence>
<dbReference type="AlphaFoldDB" id="A0A840VF30"/>
<keyword evidence="2 4" id="KW-0238">DNA-binding</keyword>
<evidence type="ECO:0000256" key="3">
    <source>
        <dbReference type="ARBA" id="ARBA00023163"/>
    </source>
</evidence>
<sequence length="211" mass="23602">MTREPDKTGRRGNAHRQVVATDEVSGRTLDILNAAAALFAERGYHGASIRDIGERVGLLGGSLYHHIKSKESLFVKIHNIALQNAADKIEAAIADLASPWERLERASVTLAELQLDPASITMPLMNDFHQLPPELQAQLIETRDNFEALFDRLVRDVPLDDGIDRKIYRICLLTQLNSLCNWYRPGKYTPAQIGREVMKIFKPSGMNPQGC</sequence>
<comment type="caution">
    <text evidence="6">The sequence shown here is derived from an EMBL/GenBank/DDBJ whole genome shotgun (WGS) entry which is preliminary data.</text>
</comment>
<reference evidence="6 7" key="1">
    <citation type="submission" date="2020-08" db="EMBL/GenBank/DDBJ databases">
        <title>Genomic Encyclopedia of Type Strains, Phase IV (KMG-IV): sequencing the most valuable type-strain genomes for metagenomic binning, comparative biology and taxonomic classification.</title>
        <authorList>
            <person name="Goeker M."/>
        </authorList>
    </citation>
    <scope>NUCLEOTIDE SEQUENCE [LARGE SCALE GENOMIC DNA]</scope>
    <source>
        <strain evidence="6 7">DSM 27026</strain>
    </source>
</reference>
<dbReference type="EMBL" id="JACHFJ010000014">
    <property type="protein sequence ID" value="MBB5374296.1"/>
    <property type="molecule type" value="Genomic_DNA"/>
</dbReference>
<dbReference type="InterPro" id="IPR009057">
    <property type="entry name" value="Homeodomain-like_sf"/>
</dbReference>
<dbReference type="Pfam" id="PF00440">
    <property type="entry name" value="TetR_N"/>
    <property type="match status" value="1"/>
</dbReference>
<proteinExistence type="predicted"/>
<accession>A0A840VF30</accession>
<keyword evidence="7" id="KW-1185">Reference proteome</keyword>
<dbReference type="InterPro" id="IPR050109">
    <property type="entry name" value="HTH-type_TetR-like_transc_reg"/>
</dbReference>
<dbReference type="Pfam" id="PF17932">
    <property type="entry name" value="TetR_C_24"/>
    <property type="match status" value="1"/>
</dbReference>
<name>A0A840VF30_9PROT</name>
<keyword evidence="1" id="KW-0805">Transcription regulation</keyword>
<dbReference type="Proteomes" id="UP000553706">
    <property type="component" value="Unassembled WGS sequence"/>
</dbReference>
<protein>
    <submittedName>
        <fullName evidence="6">AcrR family transcriptional regulator</fullName>
    </submittedName>
</protein>
<dbReference type="InterPro" id="IPR041490">
    <property type="entry name" value="KstR2_TetR_C"/>
</dbReference>
<evidence type="ECO:0000256" key="1">
    <source>
        <dbReference type="ARBA" id="ARBA00023015"/>
    </source>
</evidence>
<dbReference type="InterPro" id="IPR036271">
    <property type="entry name" value="Tet_transcr_reg_TetR-rel_C_sf"/>
</dbReference>
<gene>
    <name evidence="6" type="ORF">HNP71_002568</name>
</gene>
<feature type="domain" description="HTH tetR-type" evidence="5">
    <location>
        <begin position="25"/>
        <end position="85"/>
    </location>
</feature>
<dbReference type="PRINTS" id="PR00455">
    <property type="entry name" value="HTHTETR"/>
</dbReference>
<evidence type="ECO:0000259" key="5">
    <source>
        <dbReference type="PROSITE" id="PS50977"/>
    </source>
</evidence>
<dbReference type="SUPFAM" id="SSF46689">
    <property type="entry name" value="Homeodomain-like"/>
    <property type="match status" value="1"/>
</dbReference>
<keyword evidence="3" id="KW-0804">Transcription</keyword>
<evidence type="ECO:0000256" key="4">
    <source>
        <dbReference type="PROSITE-ProRule" id="PRU00335"/>
    </source>
</evidence>
<dbReference type="PANTHER" id="PTHR30055:SF234">
    <property type="entry name" value="HTH-TYPE TRANSCRIPTIONAL REGULATOR BETI"/>
    <property type="match status" value="1"/>
</dbReference>
<dbReference type="SUPFAM" id="SSF48498">
    <property type="entry name" value="Tetracyclin repressor-like, C-terminal domain"/>
    <property type="match status" value="1"/>
</dbReference>
<organism evidence="6 7">
    <name type="scientific">Acidocella aromatica</name>
    <dbReference type="NCBI Taxonomy" id="1303579"/>
    <lineage>
        <taxon>Bacteria</taxon>
        <taxon>Pseudomonadati</taxon>
        <taxon>Pseudomonadota</taxon>
        <taxon>Alphaproteobacteria</taxon>
        <taxon>Acetobacterales</taxon>
        <taxon>Acidocellaceae</taxon>
        <taxon>Acidocella</taxon>
    </lineage>
</organism>
<dbReference type="GO" id="GO:0003700">
    <property type="term" value="F:DNA-binding transcription factor activity"/>
    <property type="evidence" value="ECO:0007669"/>
    <property type="project" value="TreeGrafter"/>
</dbReference>
<dbReference type="InterPro" id="IPR001647">
    <property type="entry name" value="HTH_TetR"/>
</dbReference>
<evidence type="ECO:0000313" key="7">
    <source>
        <dbReference type="Proteomes" id="UP000553706"/>
    </source>
</evidence>
<dbReference type="Gene3D" id="1.10.357.10">
    <property type="entry name" value="Tetracycline Repressor, domain 2"/>
    <property type="match status" value="1"/>
</dbReference>
<evidence type="ECO:0000256" key="2">
    <source>
        <dbReference type="ARBA" id="ARBA00023125"/>
    </source>
</evidence>
<feature type="DNA-binding region" description="H-T-H motif" evidence="4">
    <location>
        <begin position="48"/>
        <end position="67"/>
    </location>
</feature>
<dbReference type="PANTHER" id="PTHR30055">
    <property type="entry name" value="HTH-TYPE TRANSCRIPTIONAL REGULATOR RUTR"/>
    <property type="match status" value="1"/>
</dbReference>
<dbReference type="PROSITE" id="PS50977">
    <property type="entry name" value="HTH_TETR_2"/>
    <property type="match status" value="1"/>
</dbReference>
<dbReference type="RefSeq" id="WP_183267318.1">
    <property type="nucleotide sequence ID" value="NZ_JACHFJ010000014.1"/>
</dbReference>
<dbReference type="GO" id="GO:0000976">
    <property type="term" value="F:transcription cis-regulatory region binding"/>
    <property type="evidence" value="ECO:0007669"/>
    <property type="project" value="TreeGrafter"/>
</dbReference>